<name>A0ABT4ZW81_9CYAN</name>
<evidence type="ECO:0008006" key="4">
    <source>
        <dbReference type="Google" id="ProtNLM"/>
    </source>
</evidence>
<organism evidence="2 3">
    <name type="scientific">Sphaerospermopsis kisseleviana CS-549</name>
    <dbReference type="NCBI Taxonomy" id="3021783"/>
    <lineage>
        <taxon>Bacteria</taxon>
        <taxon>Bacillati</taxon>
        <taxon>Cyanobacteriota</taxon>
        <taxon>Cyanophyceae</taxon>
        <taxon>Nostocales</taxon>
        <taxon>Aphanizomenonaceae</taxon>
        <taxon>Sphaerospermopsis</taxon>
        <taxon>Sphaerospermopsis kisseleviana</taxon>
    </lineage>
</organism>
<keyword evidence="1" id="KW-0472">Membrane</keyword>
<evidence type="ECO:0000313" key="3">
    <source>
        <dbReference type="Proteomes" id="UP001211711"/>
    </source>
</evidence>
<feature type="transmembrane region" description="Helical" evidence="1">
    <location>
        <begin position="61"/>
        <end position="80"/>
    </location>
</feature>
<gene>
    <name evidence="2" type="ORF">PN497_20185</name>
</gene>
<accession>A0ABT4ZW81</accession>
<evidence type="ECO:0000256" key="1">
    <source>
        <dbReference type="SAM" id="Phobius"/>
    </source>
</evidence>
<feature type="transmembrane region" description="Helical" evidence="1">
    <location>
        <begin position="21"/>
        <end position="41"/>
    </location>
</feature>
<protein>
    <recommendedName>
        <fullName evidence="4">DUF485 domain-containing protein</fullName>
    </recommendedName>
</protein>
<dbReference type="Proteomes" id="UP001211711">
    <property type="component" value="Unassembled WGS sequence"/>
</dbReference>
<keyword evidence="1" id="KW-1133">Transmembrane helix</keyword>
<sequence>MKDNIFDFLKGYSAEDISERVSLYKLFGGFLFAFALFYAAFWFVPHSDTVNDIFGMKISNAFGSLVLATVTCIIVILFVGKKNQSNP</sequence>
<evidence type="ECO:0000313" key="2">
    <source>
        <dbReference type="EMBL" id="MDB9443652.1"/>
    </source>
</evidence>
<dbReference type="EMBL" id="JAQMTI010000256">
    <property type="protein sequence ID" value="MDB9443652.1"/>
    <property type="molecule type" value="Genomic_DNA"/>
</dbReference>
<proteinExistence type="predicted"/>
<reference evidence="2 3" key="1">
    <citation type="submission" date="2023-01" db="EMBL/GenBank/DDBJ databases">
        <title>Genomes from the Australian National Cyanobacteria Reference Collection.</title>
        <authorList>
            <person name="Willis A."/>
            <person name="Lee E.M.F."/>
        </authorList>
    </citation>
    <scope>NUCLEOTIDE SEQUENCE [LARGE SCALE GENOMIC DNA]</scope>
    <source>
        <strain evidence="2 3">CS-549</strain>
    </source>
</reference>
<comment type="caution">
    <text evidence="2">The sequence shown here is derived from an EMBL/GenBank/DDBJ whole genome shotgun (WGS) entry which is preliminary data.</text>
</comment>
<keyword evidence="3" id="KW-1185">Reference proteome</keyword>
<keyword evidence="1" id="KW-0812">Transmembrane</keyword>